<dbReference type="SMART" id="SM00220">
    <property type="entry name" value="S_TKc"/>
    <property type="match status" value="1"/>
</dbReference>
<dbReference type="PANTHER" id="PTHR24348">
    <property type="entry name" value="SERINE/THREONINE-PROTEIN KINASE UNC-51-RELATED"/>
    <property type="match status" value="1"/>
</dbReference>
<dbReference type="GO" id="GO:0000407">
    <property type="term" value="C:phagophore assembly site"/>
    <property type="evidence" value="ECO:0000318"/>
    <property type="project" value="GO_Central"/>
</dbReference>
<dbReference type="GO" id="GO:0005776">
    <property type="term" value="C:autophagosome"/>
    <property type="evidence" value="ECO:0000318"/>
    <property type="project" value="GO_Central"/>
</dbReference>
<evidence type="ECO:0000313" key="8">
    <source>
        <dbReference type="EMBL" id="CAK73286.1"/>
    </source>
</evidence>
<name>A0CR69_PARTE</name>
<dbReference type="Proteomes" id="UP000000600">
    <property type="component" value="Unassembled WGS sequence"/>
</dbReference>
<dbReference type="InterPro" id="IPR011009">
    <property type="entry name" value="Kinase-like_dom_sf"/>
</dbReference>
<dbReference type="KEGG" id="ptm:GSPATT00009601001"/>
<dbReference type="FunFam" id="3.30.200.20:FF:001257">
    <property type="entry name" value="AGAP002515-PA"/>
    <property type="match status" value="1"/>
</dbReference>
<evidence type="ECO:0000256" key="1">
    <source>
        <dbReference type="ARBA" id="ARBA00022679"/>
    </source>
</evidence>
<feature type="domain" description="Protein kinase" evidence="7">
    <location>
        <begin position="10"/>
        <end position="280"/>
    </location>
</feature>
<dbReference type="Gene3D" id="1.10.510.10">
    <property type="entry name" value="Transferase(Phosphotransferase) domain 1"/>
    <property type="match status" value="1"/>
</dbReference>
<dbReference type="InterPro" id="IPR000719">
    <property type="entry name" value="Prot_kinase_dom"/>
</dbReference>
<evidence type="ECO:0000259" key="7">
    <source>
        <dbReference type="PROSITE" id="PS50011"/>
    </source>
</evidence>
<accession>A0CR69</accession>
<evidence type="ECO:0000256" key="6">
    <source>
        <dbReference type="SAM" id="MobiDB-lite"/>
    </source>
</evidence>
<dbReference type="FunFam" id="1.10.510.10:FF:001744">
    <property type="entry name" value="Uncharacterized protein"/>
    <property type="match status" value="1"/>
</dbReference>
<keyword evidence="4 5" id="KW-0067">ATP-binding</keyword>
<keyword evidence="2 5" id="KW-0547">Nucleotide-binding</keyword>
<dbReference type="InParanoid" id="A0CR69"/>
<dbReference type="OrthoDB" id="294958at2759"/>
<evidence type="ECO:0000256" key="3">
    <source>
        <dbReference type="ARBA" id="ARBA00022777"/>
    </source>
</evidence>
<dbReference type="PANTHER" id="PTHR24348:SF22">
    <property type="entry name" value="NON-SPECIFIC SERINE_THREONINE PROTEIN KINASE"/>
    <property type="match status" value="1"/>
</dbReference>
<dbReference type="GO" id="GO:0005829">
    <property type="term" value="C:cytosol"/>
    <property type="evidence" value="ECO:0000318"/>
    <property type="project" value="GO_Central"/>
</dbReference>
<evidence type="ECO:0000256" key="4">
    <source>
        <dbReference type="ARBA" id="ARBA00022840"/>
    </source>
</evidence>
<dbReference type="PROSITE" id="PS00108">
    <property type="entry name" value="PROTEIN_KINASE_ST"/>
    <property type="match status" value="1"/>
</dbReference>
<dbReference type="SUPFAM" id="SSF56112">
    <property type="entry name" value="Protein kinase-like (PK-like)"/>
    <property type="match status" value="1"/>
</dbReference>
<dbReference type="OMA" id="CLPECQV"/>
<dbReference type="Pfam" id="PF00069">
    <property type="entry name" value="Pkinase"/>
    <property type="match status" value="1"/>
</dbReference>
<evidence type="ECO:0000256" key="5">
    <source>
        <dbReference type="PROSITE-ProRule" id="PRU10141"/>
    </source>
</evidence>
<dbReference type="eggNOG" id="KOG0583">
    <property type="taxonomic scope" value="Eukaryota"/>
</dbReference>
<evidence type="ECO:0000313" key="9">
    <source>
        <dbReference type="Proteomes" id="UP000000600"/>
    </source>
</evidence>
<proteinExistence type="predicted"/>
<dbReference type="GO" id="GO:0000045">
    <property type="term" value="P:autophagosome assembly"/>
    <property type="evidence" value="ECO:0000318"/>
    <property type="project" value="GO_Central"/>
</dbReference>
<dbReference type="GO" id="GO:0016020">
    <property type="term" value="C:membrane"/>
    <property type="evidence" value="ECO:0000318"/>
    <property type="project" value="GO_Central"/>
</dbReference>
<reference evidence="8 9" key="1">
    <citation type="journal article" date="2006" name="Nature">
        <title>Global trends of whole-genome duplications revealed by the ciliate Paramecium tetraurelia.</title>
        <authorList>
            <consortium name="Genoscope"/>
            <person name="Aury J.-M."/>
            <person name="Jaillon O."/>
            <person name="Duret L."/>
            <person name="Noel B."/>
            <person name="Jubin C."/>
            <person name="Porcel B.M."/>
            <person name="Segurens B."/>
            <person name="Daubin V."/>
            <person name="Anthouard V."/>
            <person name="Aiach N."/>
            <person name="Arnaiz O."/>
            <person name="Billaut A."/>
            <person name="Beisson J."/>
            <person name="Blanc I."/>
            <person name="Bouhouche K."/>
            <person name="Camara F."/>
            <person name="Duharcourt S."/>
            <person name="Guigo R."/>
            <person name="Gogendeau D."/>
            <person name="Katinka M."/>
            <person name="Keller A.-M."/>
            <person name="Kissmehl R."/>
            <person name="Klotz C."/>
            <person name="Koll F."/>
            <person name="Le Moue A."/>
            <person name="Lepere C."/>
            <person name="Malinsky S."/>
            <person name="Nowacki M."/>
            <person name="Nowak J.K."/>
            <person name="Plattner H."/>
            <person name="Poulain J."/>
            <person name="Ruiz F."/>
            <person name="Serrano V."/>
            <person name="Zagulski M."/>
            <person name="Dessen P."/>
            <person name="Betermier M."/>
            <person name="Weissenbach J."/>
            <person name="Scarpelli C."/>
            <person name="Schachter V."/>
            <person name="Sperling L."/>
            <person name="Meyer E."/>
            <person name="Cohen J."/>
            <person name="Wincker P."/>
        </authorList>
    </citation>
    <scope>NUCLEOTIDE SEQUENCE [LARGE SCALE GENOMIC DNA]</scope>
    <source>
        <strain evidence="8 9">Stock d4-2</strain>
    </source>
</reference>
<dbReference type="Gene3D" id="3.30.200.20">
    <property type="entry name" value="Phosphorylase Kinase, domain 1"/>
    <property type="match status" value="1"/>
</dbReference>
<dbReference type="GO" id="GO:0010506">
    <property type="term" value="P:regulation of autophagy"/>
    <property type="evidence" value="ECO:0000318"/>
    <property type="project" value="GO_Central"/>
</dbReference>
<dbReference type="InterPro" id="IPR045269">
    <property type="entry name" value="Atg1-like"/>
</dbReference>
<keyword evidence="9" id="KW-1185">Reference proteome</keyword>
<keyword evidence="1" id="KW-0808">Transferase</keyword>
<dbReference type="InterPro" id="IPR017441">
    <property type="entry name" value="Protein_kinase_ATP_BS"/>
</dbReference>
<dbReference type="RefSeq" id="XP_001440683.1">
    <property type="nucleotide sequence ID" value="XM_001440646.2"/>
</dbReference>
<dbReference type="GO" id="GO:0005737">
    <property type="term" value="C:cytoplasm"/>
    <property type="evidence" value="ECO:0000318"/>
    <property type="project" value="GO_Central"/>
</dbReference>
<dbReference type="GO" id="GO:0004674">
    <property type="term" value="F:protein serine/threonine kinase activity"/>
    <property type="evidence" value="ECO:0000318"/>
    <property type="project" value="GO_Central"/>
</dbReference>
<organism evidence="8 9">
    <name type="scientific">Paramecium tetraurelia</name>
    <dbReference type="NCBI Taxonomy" id="5888"/>
    <lineage>
        <taxon>Eukaryota</taxon>
        <taxon>Sar</taxon>
        <taxon>Alveolata</taxon>
        <taxon>Ciliophora</taxon>
        <taxon>Intramacronucleata</taxon>
        <taxon>Oligohymenophorea</taxon>
        <taxon>Peniculida</taxon>
        <taxon>Parameciidae</taxon>
        <taxon>Paramecium</taxon>
    </lineage>
</organism>
<keyword evidence="3" id="KW-0418">Kinase</keyword>
<dbReference type="AlphaFoldDB" id="A0CR69"/>
<dbReference type="GeneID" id="5026468"/>
<sequence>MLQKQLNNYIYEERNIGGGQFSEVFLGFEIYTKEKVAIKQIDCSRMRDQVMMQMMKNEIGILKIVPKQQNILKFYDVFQNNQLVYIITEYCNQGDLQQFIRKHQITEDLAIDLITHVLNGLQHCKNNYIIHRDIKPANIFMSNGIPKLADFGFALCKNVQNGVEIQNYNVGTPMYMAPETLLNNHYSFKSDLWSAGVVLYEMVFGQQPFRSQTEPELVQKLRVYQQNGLLYYPFQCSRFLDILIQNMLQCDKQLRWSVEQCLDYLRQRPQQRMVTSQKYIPQQSQHVRSVTPIQIVQQQQQQQQQPQQQQQQQKSILPIQYQQQFKIQQYPIQVNTSQQLSQLPMQKQMIPQQQYLHFSNPSPHSSRENQQPLNAIKKTQESSYLPMRFPSVQRERNTTLQDDSQRSNVEPNQQNQYSQQFGNLMYKIAKLFINTQYFEQFSLGKMYTRSECMFLQLKIQFCLLQCCIQIFSHSNPCLPECQVKLFNVRQTILQMPDQYKEDPRFMSLFNNNWVLENIFEQMREYNYAAIHLINDYLNKDCSNPQLIIILDYLVILQQLLKRFVACNTWLEFDKRNNIAAIVQAPINPNPNQHQWIKISNIIQRDIVK</sequence>
<protein>
    <recommendedName>
        <fullName evidence="7">Protein kinase domain-containing protein</fullName>
    </recommendedName>
</protein>
<dbReference type="PROSITE" id="PS00107">
    <property type="entry name" value="PROTEIN_KINASE_ATP"/>
    <property type="match status" value="1"/>
</dbReference>
<feature type="compositionally biased region" description="Polar residues" evidence="6">
    <location>
        <begin position="398"/>
        <end position="414"/>
    </location>
</feature>
<gene>
    <name evidence="8" type="ORF">GSPATT00009601001</name>
</gene>
<dbReference type="GO" id="GO:0005524">
    <property type="term" value="F:ATP binding"/>
    <property type="evidence" value="ECO:0007669"/>
    <property type="project" value="UniProtKB-UniRule"/>
</dbReference>
<dbReference type="InterPro" id="IPR008271">
    <property type="entry name" value="Ser/Thr_kinase_AS"/>
</dbReference>
<feature type="binding site" evidence="5">
    <location>
        <position position="39"/>
    </location>
    <ligand>
        <name>ATP</name>
        <dbReference type="ChEBI" id="CHEBI:30616"/>
    </ligand>
</feature>
<dbReference type="EMBL" id="CT868152">
    <property type="protein sequence ID" value="CAK73286.1"/>
    <property type="molecule type" value="Genomic_DNA"/>
</dbReference>
<dbReference type="HOGENOM" id="CLU_449377_0_0_1"/>
<dbReference type="PROSITE" id="PS50011">
    <property type="entry name" value="PROTEIN_KINASE_DOM"/>
    <property type="match status" value="1"/>
</dbReference>
<evidence type="ECO:0000256" key="2">
    <source>
        <dbReference type="ARBA" id="ARBA00022741"/>
    </source>
</evidence>
<feature type="region of interest" description="Disordered" evidence="6">
    <location>
        <begin position="357"/>
        <end position="414"/>
    </location>
</feature>
<feature type="compositionally biased region" description="Polar residues" evidence="6">
    <location>
        <begin position="357"/>
        <end position="373"/>
    </location>
</feature>
<dbReference type="STRING" id="5888.A0CR69"/>